<dbReference type="Pfam" id="PF13739">
    <property type="entry name" value="PdaC"/>
    <property type="match status" value="1"/>
</dbReference>
<comment type="caution">
    <text evidence="2">The sequence shown here is derived from an EMBL/GenBank/DDBJ whole genome shotgun (WGS) entry which is preliminary data.</text>
</comment>
<evidence type="ECO:0000259" key="1">
    <source>
        <dbReference type="Pfam" id="PF13739"/>
    </source>
</evidence>
<evidence type="ECO:0000313" key="2">
    <source>
        <dbReference type="EMBL" id="RCU58456.1"/>
    </source>
</evidence>
<accession>A0A368P7M7</accession>
<proteinExistence type="predicted"/>
<dbReference type="Gene3D" id="3.90.640.20">
    <property type="entry name" value="Heat-shock cognate protein, ATPase"/>
    <property type="match status" value="1"/>
</dbReference>
<dbReference type="AlphaFoldDB" id="A0A368P7M7"/>
<organism evidence="2 3">
    <name type="scientific">Oceanihabitans sediminis</name>
    <dbReference type="NCBI Taxonomy" id="1812012"/>
    <lineage>
        <taxon>Bacteria</taxon>
        <taxon>Pseudomonadati</taxon>
        <taxon>Bacteroidota</taxon>
        <taxon>Flavobacteriia</taxon>
        <taxon>Flavobacteriales</taxon>
        <taxon>Flavobacteriaceae</taxon>
        <taxon>Oceanihabitans</taxon>
    </lineage>
</organism>
<name>A0A368P7M7_9FLAO</name>
<dbReference type="EMBL" id="QPIG01000001">
    <property type="protein sequence ID" value="RCU58456.1"/>
    <property type="molecule type" value="Genomic_DNA"/>
</dbReference>
<gene>
    <name evidence="2" type="ORF">DU428_03520</name>
</gene>
<feature type="domain" description="Deacetylase PdaC" evidence="1">
    <location>
        <begin position="26"/>
        <end position="131"/>
    </location>
</feature>
<protein>
    <submittedName>
        <fullName evidence="2">DUF4163 domain-containing protein</fullName>
    </submittedName>
</protein>
<dbReference type="Proteomes" id="UP000252249">
    <property type="component" value="Unassembled WGS sequence"/>
</dbReference>
<dbReference type="InterPro" id="IPR025303">
    <property type="entry name" value="PdaC"/>
</dbReference>
<dbReference type="InterPro" id="IPR037126">
    <property type="entry name" value="PdaC/RsiV-like_sf"/>
</dbReference>
<reference evidence="2 3" key="1">
    <citation type="submission" date="2018-07" db="EMBL/GenBank/DDBJ databases">
        <title>Oceanihabitans testaceum sp. nov., isolated from marine sediment.</title>
        <authorList>
            <person name="Li C.-M."/>
        </authorList>
    </citation>
    <scope>NUCLEOTIDE SEQUENCE [LARGE SCALE GENOMIC DNA]</scope>
    <source>
        <strain evidence="2 3">S9-10</strain>
    </source>
</reference>
<sequence>MLFIILTACQKDNKTIVFSEVNILNEDTAVIEINMPKAEAEEEIASKINRKLNDFVSDALHIETEKQKKETIEESIQAFKDAYRNFNTLISEELENELPVWEALIDGEVIYNKENIICIAMNASINTGAANTSMVFRFLNFNPKTGDLLTNKDLLTNEVEFTALVEKYYTEKTNTSYINKDTFSLPNALGFTEDGVIILYDNFNLGAFEKEIIEFTIPYSEVNDYLKI</sequence>
<dbReference type="RefSeq" id="WP_072347569.1">
    <property type="nucleotide sequence ID" value="NZ_QNRP01000001.1"/>
</dbReference>
<dbReference type="Gene3D" id="3.30.565.40">
    <property type="entry name" value="Fervidobacterium nodosum Rt17-B1 like"/>
    <property type="match status" value="1"/>
</dbReference>
<evidence type="ECO:0000313" key="3">
    <source>
        <dbReference type="Proteomes" id="UP000252249"/>
    </source>
</evidence>
<dbReference type="OrthoDB" id="594879at2"/>
<keyword evidence="3" id="KW-1185">Reference proteome</keyword>